<evidence type="ECO:0000313" key="2">
    <source>
        <dbReference type="Proteomes" id="UP001153365"/>
    </source>
</evidence>
<keyword evidence="2" id="KW-1185">Reference proteome</keyword>
<name>A0AAV0AJ21_PHAPC</name>
<dbReference type="AlphaFoldDB" id="A0AAV0AJ21"/>
<comment type="caution">
    <text evidence="1">The sequence shown here is derived from an EMBL/GenBank/DDBJ whole genome shotgun (WGS) entry which is preliminary data.</text>
</comment>
<sequence>MNLSFNKKLHTIIFVNAIFYISNSLGRFESPKNYEGLSKSLSESFEIGSIQPEPKLSLLSRLSGAPSIISDVGRSTIETIGNLSRKLFSFTFFYARNHRQNLISKGIYEIESYIYHLRSTIVDGNQAEAEIMILLKEKIPVLIKMIEAQVHIIPDNIQGMYIGDVIQALPKIDLHKSEIHSDFIVKASITFQLYAEYILKEANLELDNLRTSLLIDLMRIFCAIFGHEGTLKLTESNKILTLLAKGFHSIIEDLFDRGEIKNLWKLESYKTLCAYSQAHPLTFIFRNIYRFGNKNTWDSLLNEYMTLEFKSLNNREINNLLEDILPFSKLSCKPEEEKKKIVNTLLHNLLNVKSLPPLSEIQNTPGKVRVYFSLRWLSKYLMEENELSVEDNPHNQNYQIFRYLRGFILIYSNERNIINLKNSFGFDKIAKYFLSKHARIETGTKPKASIYKLHEDYNAYLQKYRRYLDTYFFA</sequence>
<proteinExistence type="predicted"/>
<dbReference type="Proteomes" id="UP001153365">
    <property type="component" value="Unassembled WGS sequence"/>
</dbReference>
<dbReference type="EMBL" id="CALTRL010000367">
    <property type="protein sequence ID" value="CAH7667727.1"/>
    <property type="molecule type" value="Genomic_DNA"/>
</dbReference>
<accession>A0AAV0AJ21</accession>
<organism evidence="1 2">
    <name type="scientific">Phakopsora pachyrhizi</name>
    <name type="common">Asian soybean rust disease fungus</name>
    <dbReference type="NCBI Taxonomy" id="170000"/>
    <lineage>
        <taxon>Eukaryota</taxon>
        <taxon>Fungi</taxon>
        <taxon>Dikarya</taxon>
        <taxon>Basidiomycota</taxon>
        <taxon>Pucciniomycotina</taxon>
        <taxon>Pucciniomycetes</taxon>
        <taxon>Pucciniales</taxon>
        <taxon>Phakopsoraceae</taxon>
        <taxon>Phakopsora</taxon>
    </lineage>
</organism>
<reference evidence="1" key="1">
    <citation type="submission" date="2022-06" db="EMBL/GenBank/DDBJ databases">
        <authorList>
            <consortium name="SYNGENTA / RWTH Aachen University"/>
        </authorList>
    </citation>
    <scope>NUCLEOTIDE SEQUENCE</scope>
</reference>
<gene>
    <name evidence="1" type="ORF">PPACK8108_LOCUS2152</name>
</gene>
<evidence type="ECO:0000313" key="1">
    <source>
        <dbReference type="EMBL" id="CAH7667727.1"/>
    </source>
</evidence>
<protein>
    <submittedName>
        <fullName evidence="1">Expressed protein</fullName>
    </submittedName>
</protein>